<feature type="compositionally biased region" description="Polar residues" evidence="3">
    <location>
        <begin position="374"/>
        <end position="383"/>
    </location>
</feature>
<feature type="region of interest" description="Disordered" evidence="3">
    <location>
        <begin position="311"/>
        <end position="383"/>
    </location>
</feature>
<dbReference type="EMBL" id="KK914298">
    <property type="protein sequence ID" value="KDP42520.1"/>
    <property type="molecule type" value="Genomic_DNA"/>
</dbReference>
<protein>
    <recommendedName>
        <fullName evidence="4">UBC core domain-containing protein</fullName>
    </recommendedName>
</protein>
<keyword evidence="2" id="KW-0833">Ubl conjugation pathway</keyword>
<dbReference type="InterPro" id="IPR000608">
    <property type="entry name" value="UBC"/>
</dbReference>
<dbReference type="InterPro" id="IPR016135">
    <property type="entry name" value="UBQ-conjugating_enzyme/RWD"/>
</dbReference>
<dbReference type="AlphaFoldDB" id="A0A067LDE2"/>
<dbReference type="PROSITE" id="PS50127">
    <property type="entry name" value="UBC_2"/>
    <property type="match status" value="1"/>
</dbReference>
<dbReference type="STRING" id="180498.A0A067LDE2"/>
<dbReference type="PANTHER" id="PTHR46116:SF41">
    <property type="entry name" value="UBIQUITIN-CONJUGATING ENZYME E2 25-RELATED"/>
    <property type="match status" value="1"/>
</dbReference>
<feature type="compositionally biased region" description="Polar residues" evidence="3">
    <location>
        <begin position="354"/>
        <end position="363"/>
    </location>
</feature>
<reference evidence="5 6" key="1">
    <citation type="journal article" date="2014" name="PLoS ONE">
        <title>Global Analysis of Gene Expression Profiles in Physic Nut (Jatropha curcas L.) Seedlings Exposed to Salt Stress.</title>
        <authorList>
            <person name="Zhang L."/>
            <person name="Zhang C."/>
            <person name="Wu P."/>
            <person name="Chen Y."/>
            <person name="Li M."/>
            <person name="Jiang H."/>
            <person name="Wu G."/>
        </authorList>
    </citation>
    <scope>NUCLEOTIDE SEQUENCE [LARGE SCALE GENOMIC DNA]</scope>
    <source>
        <strain evidence="6">cv. GZQX0401</strain>
        <tissue evidence="5">Young leaves</tissue>
    </source>
</reference>
<evidence type="ECO:0000259" key="4">
    <source>
        <dbReference type="PROSITE" id="PS50127"/>
    </source>
</evidence>
<proteinExistence type="predicted"/>
<dbReference type="InterPro" id="IPR016024">
    <property type="entry name" value="ARM-type_fold"/>
</dbReference>
<dbReference type="Proteomes" id="UP000027138">
    <property type="component" value="Unassembled WGS sequence"/>
</dbReference>
<keyword evidence="6" id="KW-1185">Reference proteome</keyword>
<evidence type="ECO:0000256" key="2">
    <source>
        <dbReference type="ARBA" id="ARBA00022786"/>
    </source>
</evidence>
<evidence type="ECO:0000256" key="3">
    <source>
        <dbReference type="SAM" id="MobiDB-lite"/>
    </source>
</evidence>
<keyword evidence="1" id="KW-0808">Transferase</keyword>
<name>A0A067LDE2_JATCU</name>
<feature type="domain" description="UBC core" evidence="4">
    <location>
        <begin position="562"/>
        <end position="723"/>
    </location>
</feature>
<feature type="compositionally biased region" description="Polar residues" evidence="3">
    <location>
        <begin position="311"/>
        <end position="328"/>
    </location>
</feature>
<evidence type="ECO:0000313" key="6">
    <source>
        <dbReference type="Proteomes" id="UP000027138"/>
    </source>
</evidence>
<dbReference type="SUPFAM" id="SSF48371">
    <property type="entry name" value="ARM repeat"/>
    <property type="match status" value="1"/>
</dbReference>
<dbReference type="SUPFAM" id="SSF54495">
    <property type="entry name" value="UBC-like"/>
    <property type="match status" value="1"/>
</dbReference>
<evidence type="ECO:0000313" key="5">
    <source>
        <dbReference type="EMBL" id="KDP42520.1"/>
    </source>
</evidence>
<dbReference type="PANTHER" id="PTHR46116">
    <property type="entry name" value="(E3-INDEPENDENT) E2 UBIQUITIN-CONJUGATING ENZYME"/>
    <property type="match status" value="1"/>
</dbReference>
<dbReference type="GO" id="GO:0061631">
    <property type="term" value="F:ubiquitin conjugating enzyme activity"/>
    <property type="evidence" value="ECO:0007669"/>
    <property type="project" value="TreeGrafter"/>
</dbReference>
<sequence>MKVIVRQSVDKSKFQDSSVEKILKLLFNHCESEEEGVRNVVAECLSKIALIEPAKLVAALKHVRRAAVLASSTFAHKKPNLIKGLLPELLPLLYDQTIVKIMVLFQMKGPYGAKKSLCKQYKKMFNMNNVPENKTGTHYITAVLVDEEAGGSVDAPGCGAKILYWAGAFGCNFHEMKLTNSKVILHEVIDVENDEDCPDVMILDEKADTNCKGKAVGHNSDGYNQLKDAKANYLFFQPKSSAPGSHKTISKDGVGSGLAYWDNYIDISDDFTDFDEYAYIQAHFDNVDIPPGVEAPIPCLLDSVQRKKTTANESVSFGNQQHKNTLGPWSSKPADVGEKQASTLSHASGADLSSHWSFPQTVSNKEEPTAMQHGGSSTAPTNLQTKKIPFVSSSSTNYNSEYRLKRVEIPHSVVSLGHYTSFGINHQGGTNDLFFPSFPENMDSLNQPGTNHQGGSNNLFFPRFPENMDGLNQPSVVGPSMSWFTSKFKSTHTNPASYQKFHKPLHAAPILSEDGVARTPKNVNKGDILRKYQLFKHFDTVEDHSDHHYNSKATSVKQPPKNWAKRIQEEWRILENDLPDTIFVRVYESRMDLLRAVIIGAEGTPYHDGLFFFDVFFPSSYPNEAPHFEDFVLGHFHKHANDILVACKAYMDGAQVGCLVKGGVQDVDEGDKSCSKGFKDSLPGCVDLLLKAFSEIGIKDTEYFQNLAKGGNTRANNLPLAAI</sequence>
<dbReference type="Gene3D" id="1.25.10.10">
    <property type="entry name" value="Leucine-rich Repeat Variant"/>
    <property type="match status" value="1"/>
</dbReference>
<dbReference type="Pfam" id="PF00179">
    <property type="entry name" value="UQ_con"/>
    <property type="match status" value="1"/>
</dbReference>
<dbReference type="OrthoDB" id="47801at2759"/>
<gene>
    <name evidence="5" type="ORF">JCGZ_00317</name>
</gene>
<accession>A0A067LDE2</accession>
<dbReference type="Gene3D" id="3.10.110.10">
    <property type="entry name" value="Ubiquitin Conjugating Enzyme"/>
    <property type="match status" value="1"/>
</dbReference>
<evidence type="ECO:0000256" key="1">
    <source>
        <dbReference type="ARBA" id="ARBA00022679"/>
    </source>
</evidence>
<dbReference type="InterPro" id="IPR011989">
    <property type="entry name" value="ARM-like"/>
</dbReference>
<organism evidence="5 6">
    <name type="scientific">Jatropha curcas</name>
    <name type="common">Barbados nut</name>
    <dbReference type="NCBI Taxonomy" id="180498"/>
    <lineage>
        <taxon>Eukaryota</taxon>
        <taxon>Viridiplantae</taxon>
        <taxon>Streptophyta</taxon>
        <taxon>Embryophyta</taxon>
        <taxon>Tracheophyta</taxon>
        <taxon>Spermatophyta</taxon>
        <taxon>Magnoliopsida</taxon>
        <taxon>eudicotyledons</taxon>
        <taxon>Gunneridae</taxon>
        <taxon>Pentapetalae</taxon>
        <taxon>rosids</taxon>
        <taxon>fabids</taxon>
        <taxon>Malpighiales</taxon>
        <taxon>Euphorbiaceae</taxon>
        <taxon>Crotonoideae</taxon>
        <taxon>Jatropheae</taxon>
        <taxon>Jatropha</taxon>
    </lineage>
</organism>